<dbReference type="InterPro" id="IPR050237">
    <property type="entry name" value="ATP-dep_AMP-bd_enzyme"/>
</dbReference>
<feature type="domain" description="AMP-binding enzyme C-terminal" evidence="3">
    <location>
        <begin position="450"/>
        <end position="529"/>
    </location>
</feature>
<dbReference type="PROSITE" id="PS00455">
    <property type="entry name" value="AMP_BINDING"/>
    <property type="match status" value="1"/>
</dbReference>
<dbReference type="EMBL" id="FRAP01000031">
    <property type="protein sequence ID" value="SHL48687.1"/>
    <property type="molecule type" value="Genomic_DNA"/>
</dbReference>
<dbReference type="AlphaFoldDB" id="A0A1M7B1C7"/>
<dbReference type="GO" id="GO:0016878">
    <property type="term" value="F:acid-thiol ligase activity"/>
    <property type="evidence" value="ECO:0007669"/>
    <property type="project" value="UniProtKB-ARBA"/>
</dbReference>
<evidence type="ECO:0000256" key="1">
    <source>
        <dbReference type="ARBA" id="ARBA00022598"/>
    </source>
</evidence>
<dbReference type="Gene3D" id="3.30.300.30">
    <property type="match status" value="1"/>
</dbReference>
<dbReference type="InterPro" id="IPR000873">
    <property type="entry name" value="AMP-dep_synth/lig_dom"/>
</dbReference>
<dbReference type="SUPFAM" id="SSF56801">
    <property type="entry name" value="Acetyl-CoA synthetase-like"/>
    <property type="match status" value="1"/>
</dbReference>
<gene>
    <name evidence="4" type="ORF">SAMN05443637_13115</name>
</gene>
<keyword evidence="1 4" id="KW-0436">Ligase</keyword>
<evidence type="ECO:0000259" key="3">
    <source>
        <dbReference type="Pfam" id="PF13193"/>
    </source>
</evidence>
<organism evidence="4 5">
    <name type="scientific">Pseudonocardia thermophila</name>
    <dbReference type="NCBI Taxonomy" id="1848"/>
    <lineage>
        <taxon>Bacteria</taxon>
        <taxon>Bacillati</taxon>
        <taxon>Actinomycetota</taxon>
        <taxon>Actinomycetes</taxon>
        <taxon>Pseudonocardiales</taxon>
        <taxon>Pseudonocardiaceae</taxon>
        <taxon>Pseudonocardia</taxon>
    </lineage>
</organism>
<feature type="domain" description="AMP-dependent synthetase/ligase" evidence="2">
    <location>
        <begin position="35"/>
        <end position="399"/>
    </location>
</feature>
<dbReference type="Pfam" id="PF13193">
    <property type="entry name" value="AMP-binding_C"/>
    <property type="match status" value="1"/>
</dbReference>
<protein>
    <submittedName>
        <fullName evidence="4">2,3-dihydroxybenzoate-AMP ligase</fullName>
    </submittedName>
</protein>
<dbReference type="STRING" id="1848.SAMN05443637_13115"/>
<sequence length="538" mass="58221">MEPLLLDGFVPYPTDVAERYRRVGWWRDETLHEVFFASAGRNPGKTAVVHDDETLTYGDLADRILRVAAGLSGLGIGRGDRVVVHLPNVPAFLIVVYALWEVGAIPIFAPAAHRRTEITNFVERAGARGYVTVAEHDGTDLTALAAELVAAHPGLVTIVLDPGGRGPELDRLLANAPLTHERRSLPQDVALLQTSGGTTGRPKLIPHTHETYWHSVRLSIPLCGIGPHSVQLIAVPICHSMAVRSPGWLGVFASGGTVVLAPNGSPDTAFPLIEKYGVTQASIVPPLVMAWLNSSSIRGKFDLSSLHSLHVGGAKLPREAARRVRPELGAILQQGFGMAEGLVNYNRLDVDEETSVTCQGLPVSPGDELLVIDDDGDPVGPGEPGHLLTRGPSTIRGYFRAPELNASAFTEDGFYRTGDIIRRDERGYITVVGRSKDQINRGGEKVAPEEVENLILAYEGVHDVSVVGIEDRVLGERVKGFVVLREGVDPSTVTLARIRAHLRECGLAAYKMPDALEIVEEFPRTAYGKISKLMQRQA</sequence>
<dbReference type="Pfam" id="PF00501">
    <property type="entry name" value="AMP-binding"/>
    <property type="match status" value="1"/>
</dbReference>
<dbReference type="InterPro" id="IPR042099">
    <property type="entry name" value="ANL_N_sf"/>
</dbReference>
<dbReference type="PANTHER" id="PTHR43767">
    <property type="entry name" value="LONG-CHAIN-FATTY-ACID--COA LIGASE"/>
    <property type="match status" value="1"/>
</dbReference>
<dbReference type="InterPro" id="IPR025110">
    <property type="entry name" value="AMP-bd_C"/>
</dbReference>
<name>A0A1M7B1C7_PSETH</name>
<dbReference type="Gene3D" id="3.40.50.12780">
    <property type="entry name" value="N-terminal domain of ligase-like"/>
    <property type="match status" value="1"/>
</dbReference>
<dbReference type="Proteomes" id="UP000184363">
    <property type="component" value="Unassembled WGS sequence"/>
</dbReference>
<proteinExistence type="predicted"/>
<reference evidence="4 5" key="1">
    <citation type="submission" date="2016-11" db="EMBL/GenBank/DDBJ databases">
        <authorList>
            <person name="Jaros S."/>
            <person name="Januszkiewicz K."/>
            <person name="Wedrychowicz H."/>
        </authorList>
    </citation>
    <scope>NUCLEOTIDE SEQUENCE [LARGE SCALE GENOMIC DNA]</scope>
    <source>
        <strain evidence="4 5">DSM 43832</strain>
    </source>
</reference>
<dbReference type="RefSeq" id="WP_234997640.1">
    <property type="nucleotide sequence ID" value="NZ_CALGVN010000002.1"/>
</dbReference>
<dbReference type="PANTHER" id="PTHR43767:SF1">
    <property type="entry name" value="NONRIBOSOMAL PEPTIDE SYNTHASE PES1 (EUROFUNG)-RELATED"/>
    <property type="match status" value="1"/>
</dbReference>
<dbReference type="InterPro" id="IPR045851">
    <property type="entry name" value="AMP-bd_C_sf"/>
</dbReference>
<evidence type="ECO:0000313" key="4">
    <source>
        <dbReference type="EMBL" id="SHL48687.1"/>
    </source>
</evidence>
<keyword evidence="5" id="KW-1185">Reference proteome</keyword>
<dbReference type="FunFam" id="2.30.38.10:FF:000003">
    <property type="entry name" value="Vibriobactin-specific 2,3-dihydroxybenzoate-AMP ligase"/>
    <property type="match status" value="1"/>
</dbReference>
<dbReference type="InterPro" id="IPR020845">
    <property type="entry name" value="AMP-binding_CS"/>
</dbReference>
<evidence type="ECO:0000259" key="2">
    <source>
        <dbReference type="Pfam" id="PF00501"/>
    </source>
</evidence>
<evidence type="ECO:0000313" key="5">
    <source>
        <dbReference type="Proteomes" id="UP000184363"/>
    </source>
</evidence>
<accession>A0A1M7B1C7</accession>